<organism evidence="1 2">
    <name type="scientific">Candidatus Gemmiger avicola</name>
    <dbReference type="NCBI Taxonomy" id="2838605"/>
    <lineage>
        <taxon>Bacteria</taxon>
        <taxon>Bacillati</taxon>
        <taxon>Bacillota</taxon>
        <taxon>Clostridia</taxon>
        <taxon>Eubacteriales</taxon>
        <taxon>Gemmiger</taxon>
    </lineage>
</organism>
<accession>A0A9D2M5N6</accession>
<evidence type="ECO:0000313" key="2">
    <source>
        <dbReference type="Proteomes" id="UP000886803"/>
    </source>
</evidence>
<gene>
    <name evidence="1" type="ORF">H9945_01215</name>
</gene>
<dbReference type="Pfam" id="PF24829">
    <property type="entry name" value="Phage_connect_2"/>
    <property type="match status" value="1"/>
</dbReference>
<dbReference type="Proteomes" id="UP000886803">
    <property type="component" value="Unassembled WGS sequence"/>
</dbReference>
<proteinExistence type="predicted"/>
<evidence type="ECO:0000313" key="1">
    <source>
        <dbReference type="EMBL" id="HJB41101.1"/>
    </source>
</evidence>
<comment type="caution">
    <text evidence="1">The sequence shown here is derived from an EMBL/GenBank/DDBJ whole genome shotgun (WGS) entry which is preliminary data.</text>
</comment>
<reference evidence="1" key="1">
    <citation type="journal article" date="2021" name="PeerJ">
        <title>Extensive microbial diversity within the chicken gut microbiome revealed by metagenomics and culture.</title>
        <authorList>
            <person name="Gilroy R."/>
            <person name="Ravi A."/>
            <person name="Getino M."/>
            <person name="Pursley I."/>
            <person name="Horton D.L."/>
            <person name="Alikhan N.F."/>
            <person name="Baker D."/>
            <person name="Gharbi K."/>
            <person name="Hall N."/>
            <person name="Watson M."/>
            <person name="Adriaenssens E.M."/>
            <person name="Foster-Nyarko E."/>
            <person name="Jarju S."/>
            <person name="Secka A."/>
            <person name="Antonio M."/>
            <person name="Oren A."/>
            <person name="Chaudhuri R.R."/>
            <person name="La Ragione R."/>
            <person name="Hildebrand F."/>
            <person name="Pallen M.J."/>
        </authorList>
    </citation>
    <scope>NUCLEOTIDE SEQUENCE</scope>
    <source>
        <strain evidence="1">ChiBcec8-13705</strain>
    </source>
</reference>
<protein>
    <submittedName>
        <fullName evidence="1">DNA-packaging protein</fullName>
    </submittedName>
</protein>
<dbReference type="EMBL" id="DWYG01000013">
    <property type="protein sequence ID" value="HJB41101.1"/>
    <property type="molecule type" value="Genomic_DNA"/>
</dbReference>
<dbReference type="AlphaFoldDB" id="A0A9D2M5N6"/>
<reference evidence="1" key="2">
    <citation type="submission" date="2021-04" db="EMBL/GenBank/DDBJ databases">
        <authorList>
            <person name="Gilroy R."/>
        </authorList>
    </citation>
    <scope>NUCLEOTIDE SEQUENCE</scope>
    <source>
        <strain evidence="1">ChiBcec8-13705</strain>
    </source>
</reference>
<sequence length="97" mass="10593">MLEKVRLALRITTHAFDEEIYDLIAAALADLSIAGVVDLIDSDPLIIRAVTTYCKAHFGSIEGAEYDRLKAAYDEQKAQLQTATGYTDWGESCGPIA</sequence>
<dbReference type="InterPro" id="IPR056951">
    <property type="entry name" value="Phage_connect_2"/>
</dbReference>
<name>A0A9D2M5N6_9FIRM</name>